<dbReference type="Proteomes" id="UP001178507">
    <property type="component" value="Unassembled WGS sequence"/>
</dbReference>
<keyword evidence="7" id="KW-0378">Hydrolase</keyword>
<keyword evidence="4" id="KW-0597">Phosphoprotein</keyword>
<feature type="non-terminal residue" evidence="16">
    <location>
        <position position="520"/>
    </location>
</feature>
<gene>
    <name evidence="16" type="ORF">EVOR1521_LOCUS30321</name>
</gene>
<evidence type="ECO:0000256" key="11">
    <source>
        <dbReference type="ARBA" id="ARBA00023098"/>
    </source>
</evidence>
<dbReference type="GO" id="GO:0046872">
    <property type="term" value="F:metal ion binding"/>
    <property type="evidence" value="ECO:0007669"/>
    <property type="project" value="UniProtKB-KW"/>
</dbReference>
<evidence type="ECO:0000256" key="1">
    <source>
        <dbReference type="ARBA" id="ARBA00001913"/>
    </source>
</evidence>
<evidence type="ECO:0000313" key="17">
    <source>
        <dbReference type="Proteomes" id="UP001178507"/>
    </source>
</evidence>
<dbReference type="InterPro" id="IPR029058">
    <property type="entry name" value="AB_hydrolase_fold"/>
</dbReference>
<dbReference type="PANTHER" id="PTHR45792:SF8">
    <property type="entry name" value="DIACYLGLYCEROL LIPASE-ALPHA"/>
    <property type="match status" value="1"/>
</dbReference>
<evidence type="ECO:0000256" key="12">
    <source>
        <dbReference type="ARBA" id="ARBA00023136"/>
    </source>
</evidence>
<feature type="domain" description="Fungal lipase-type" evidence="15">
    <location>
        <begin position="211"/>
        <end position="334"/>
    </location>
</feature>
<evidence type="ECO:0000256" key="14">
    <source>
        <dbReference type="ARBA" id="ARBA00026104"/>
    </source>
</evidence>
<evidence type="ECO:0000256" key="13">
    <source>
        <dbReference type="ARBA" id="ARBA00024531"/>
    </source>
</evidence>
<dbReference type="Pfam" id="PF01764">
    <property type="entry name" value="Lipase_3"/>
    <property type="match status" value="1"/>
</dbReference>
<keyword evidence="11" id="KW-0443">Lipid metabolism</keyword>
<evidence type="ECO:0000256" key="3">
    <source>
        <dbReference type="ARBA" id="ARBA00022475"/>
    </source>
</evidence>
<comment type="catalytic activity">
    <reaction evidence="13">
        <text>a 1,2-diacyl-sn-glycerol + H2O = a 2-acylglycerol + a fatty acid + H(+)</text>
        <dbReference type="Rhea" id="RHEA:33275"/>
        <dbReference type="ChEBI" id="CHEBI:15377"/>
        <dbReference type="ChEBI" id="CHEBI:15378"/>
        <dbReference type="ChEBI" id="CHEBI:17389"/>
        <dbReference type="ChEBI" id="CHEBI:17815"/>
        <dbReference type="ChEBI" id="CHEBI:28868"/>
        <dbReference type="EC" id="3.1.1.116"/>
    </reaction>
    <physiologicalReaction direction="left-to-right" evidence="13">
        <dbReference type="Rhea" id="RHEA:33276"/>
    </physiologicalReaction>
</comment>
<protein>
    <recommendedName>
        <fullName evidence="14">sn-1-specific diacylglycerol lipase</fullName>
        <ecNumber evidence="14">3.1.1.116</ecNumber>
    </recommendedName>
</protein>
<organism evidence="16 17">
    <name type="scientific">Effrenium voratum</name>
    <dbReference type="NCBI Taxonomy" id="2562239"/>
    <lineage>
        <taxon>Eukaryota</taxon>
        <taxon>Sar</taxon>
        <taxon>Alveolata</taxon>
        <taxon>Dinophyceae</taxon>
        <taxon>Suessiales</taxon>
        <taxon>Symbiodiniaceae</taxon>
        <taxon>Effrenium</taxon>
    </lineage>
</organism>
<comment type="subcellular location">
    <subcellularLocation>
        <location evidence="2">Cell membrane</location>
        <topology evidence="2">Multi-pass membrane protein</topology>
    </subcellularLocation>
</comment>
<keyword evidence="8" id="KW-0106">Calcium</keyword>
<sequence>ETVQAQIPRPGVDVPTCRSGPRNIFAMPWAPARGLAASGLRRLWRPVSALGLGGLSLGLRRPAQAEEPDVTQLLRRAAPLSWQEELETGRSVLEQVQQVLQAHFGHLRLGALDPAAVFFSVLAKRELRTPQWKQDQVNSSRLAVHDLKGDVLFFEELLRYARLADAAYLPDEASVSGALEPGFELLAGSCAARPQRPAHFLAKSAEAGKVVLVVRGTQTLADCLTDCLCDGQSLGSGGLAHRGAAVAAEWLVREYGEALRFLEERGYEVVLVGHSLGAAVAASCAVQLRSHGGGLSVRCVCFAPPATVDPSTALDCKGYVTSVVHDDDVIPRMQIRSLLQLYHDVGSYNWLPRALEMVRNLRQDPQGWVLEYGDYAFGLPLEERLESLWRAQLEKSKELKEVEAEYGHIQPLRIPGFVVHLYRSPSECGYGATQEEAAALEHIELSPTMVTDHMLDAYIEALARLLAEAEDLHKEDLQTLRRILPELSEEAQQTAAFYTKSARELVAKARSKLQQRPDTS</sequence>
<dbReference type="EMBL" id="CAUJNA010003753">
    <property type="protein sequence ID" value="CAJ1409148.1"/>
    <property type="molecule type" value="Genomic_DNA"/>
</dbReference>
<evidence type="ECO:0000256" key="10">
    <source>
        <dbReference type="ARBA" id="ARBA00022989"/>
    </source>
</evidence>
<dbReference type="EC" id="3.1.1.116" evidence="14"/>
<dbReference type="InterPro" id="IPR002921">
    <property type="entry name" value="Fungal_lipase-type"/>
</dbReference>
<dbReference type="GO" id="GO:0016298">
    <property type="term" value="F:lipase activity"/>
    <property type="evidence" value="ECO:0007669"/>
    <property type="project" value="TreeGrafter"/>
</dbReference>
<evidence type="ECO:0000256" key="8">
    <source>
        <dbReference type="ARBA" id="ARBA00022837"/>
    </source>
</evidence>
<evidence type="ECO:0000256" key="5">
    <source>
        <dbReference type="ARBA" id="ARBA00022692"/>
    </source>
</evidence>
<dbReference type="GO" id="GO:0005886">
    <property type="term" value="C:plasma membrane"/>
    <property type="evidence" value="ECO:0007669"/>
    <property type="project" value="UniProtKB-SubCell"/>
</dbReference>
<keyword evidence="3" id="KW-1003">Cell membrane</keyword>
<proteinExistence type="predicted"/>
<dbReference type="PANTHER" id="PTHR45792">
    <property type="entry name" value="DIACYLGLYCEROL LIPASE HOMOLOG-RELATED"/>
    <property type="match status" value="1"/>
</dbReference>
<keyword evidence="5" id="KW-0812">Transmembrane</keyword>
<evidence type="ECO:0000256" key="2">
    <source>
        <dbReference type="ARBA" id="ARBA00004651"/>
    </source>
</evidence>
<evidence type="ECO:0000256" key="6">
    <source>
        <dbReference type="ARBA" id="ARBA00022723"/>
    </source>
</evidence>
<dbReference type="Gene3D" id="3.40.50.1820">
    <property type="entry name" value="alpha/beta hydrolase"/>
    <property type="match status" value="1"/>
</dbReference>
<evidence type="ECO:0000313" key="16">
    <source>
        <dbReference type="EMBL" id="CAJ1409148.1"/>
    </source>
</evidence>
<keyword evidence="6" id="KW-0479">Metal-binding</keyword>
<keyword evidence="12" id="KW-0472">Membrane</keyword>
<dbReference type="GO" id="GO:0016042">
    <property type="term" value="P:lipid catabolic process"/>
    <property type="evidence" value="ECO:0007669"/>
    <property type="project" value="UniProtKB-KW"/>
</dbReference>
<dbReference type="InterPro" id="IPR052214">
    <property type="entry name" value="DAG_Lipase-Related"/>
</dbReference>
<dbReference type="CDD" id="cd00519">
    <property type="entry name" value="Lipase_3"/>
    <property type="match status" value="1"/>
</dbReference>
<accession>A0AA36NMC0</accession>
<reference evidence="16" key="1">
    <citation type="submission" date="2023-08" db="EMBL/GenBank/DDBJ databases">
        <authorList>
            <person name="Chen Y."/>
            <person name="Shah S."/>
            <person name="Dougan E. K."/>
            <person name="Thang M."/>
            <person name="Chan C."/>
        </authorList>
    </citation>
    <scope>NUCLEOTIDE SEQUENCE</scope>
</reference>
<dbReference type="SUPFAM" id="SSF53474">
    <property type="entry name" value="alpha/beta-Hydrolases"/>
    <property type="match status" value="1"/>
</dbReference>
<evidence type="ECO:0000256" key="9">
    <source>
        <dbReference type="ARBA" id="ARBA00022963"/>
    </source>
</evidence>
<name>A0AA36NMC0_9DINO</name>
<evidence type="ECO:0000259" key="15">
    <source>
        <dbReference type="Pfam" id="PF01764"/>
    </source>
</evidence>
<comment type="cofactor">
    <cofactor evidence="1">
        <name>Ca(2+)</name>
        <dbReference type="ChEBI" id="CHEBI:29108"/>
    </cofactor>
</comment>
<evidence type="ECO:0000256" key="4">
    <source>
        <dbReference type="ARBA" id="ARBA00022553"/>
    </source>
</evidence>
<keyword evidence="10" id="KW-1133">Transmembrane helix</keyword>
<comment type="caution">
    <text evidence="16">The sequence shown here is derived from an EMBL/GenBank/DDBJ whole genome shotgun (WGS) entry which is preliminary data.</text>
</comment>
<keyword evidence="17" id="KW-1185">Reference proteome</keyword>
<evidence type="ECO:0000256" key="7">
    <source>
        <dbReference type="ARBA" id="ARBA00022801"/>
    </source>
</evidence>
<dbReference type="AlphaFoldDB" id="A0AA36NMC0"/>
<keyword evidence="9" id="KW-0442">Lipid degradation</keyword>